<dbReference type="PANTHER" id="PTHR21339">
    <property type="entry name" value="RADICAL S-ADENOSYL METHIONINE DOMAIN-CONTAINING PROTEIN 2"/>
    <property type="match status" value="1"/>
</dbReference>
<dbReference type="PANTHER" id="PTHR21339:SF0">
    <property type="entry name" value="S-ADENOSYLMETHIONINE-DEPENDENT NUCLEOTIDE DEHYDRATASE RSAD2"/>
    <property type="match status" value="1"/>
</dbReference>
<evidence type="ECO:0000256" key="3">
    <source>
        <dbReference type="ARBA" id="ARBA00022691"/>
    </source>
</evidence>
<feature type="domain" description="Radical SAM core" evidence="8">
    <location>
        <begin position="2"/>
        <end position="223"/>
    </location>
</feature>
<dbReference type="SFLD" id="SFLDG01088">
    <property type="entry name" value="antiviral_proteins"/>
    <property type="match status" value="1"/>
</dbReference>
<dbReference type="NCBIfam" id="NF038283">
    <property type="entry name" value="viperin_w_prok"/>
    <property type="match status" value="1"/>
</dbReference>
<evidence type="ECO:0000313" key="10">
    <source>
        <dbReference type="Proteomes" id="UP001470230"/>
    </source>
</evidence>
<evidence type="ECO:0000256" key="1">
    <source>
        <dbReference type="ARBA" id="ARBA00001966"/>
    </source>
</evidence>
<keyword evidence="4" id="KW-0479">Metal-binding</keyword>
<sequence>MSLGKYTVNVHFIRCCNYHCKFCFHRGCQDNTTLLNEEWDKVIDNIARSPLIKRINFAGGEPFMVPGLAKRLIRRAKEKGLETSVITNASKFTNKLFNSIKNDLDMIGISVDSGDDDINYKIGRCSRIHYDNEPTHLESVRRVANLCKQNHKYLKLNTVICRENLHDDSIFELVNEIQPQRWKVFRVLKIDNENGIEKDERTPYTGFITDEEWENWKKECKEKCSIIPKLENNDDMLTSYLMVDEAGFLLDSSSGSKIRKNCLLDSEFSEIMRNAGFDEEKFINRGGNFKITQIPDIEDINEVFAK</sequence>
<name>A0ABR2K8X0_9EUKA</name>
<dbReference type="EMBL" id="JAPFFF010000006">
    <property type="protein sequence ID" value="KAK8887499.1"/>
    <property type="molecule type" value="Genomic_DNA"/>
</dbReference>
<dbReference type="Pfam" id="PF04055">
    <property type="entry name" value="Radical_SAM"/>
    <property type="match status" value="1"/>
</dbReference>
<keyword evidence="7" id="KW-0051">Antiviral defense</keyword>
<evidence type="ECO:0000256" key="4">
    <source>
        <dbReference type="ARBA" id="ARBA00022723"/>
    </source>
</evidence>
<dbReference type="InterPro" id="IPR013785">
    <property type="entry name" value="Aldolase_TIM"/>
</dbReference>
<protein>
    <submittedName>
        <fullName evidence="9">Radical S-adenosyl methionine domain-containing protein 2</fullName>
    </submittedName>
</protein>
<dbReference type="InterPro" id="IPR051196">
    <property type="entry name" value="RSAD2/Viperin_antiviral"/>
</dbReference>
<keyword evidence="3" id="KW-0949">S-adenosyl-L-methionine</keyword>
<keyword evidence="2" id="KW-0004">4Fe-4S</keyword>
<evidence type="ECO:0000256" key="5">
    <source>
        <dbReference type="ARBA" id="ARBA00023004"/>
    </source>
</evidence>
<dbReference type="PROSITE" id="PS51918">
    <property type="entry name" value="RADICAL_SAM"/>
    <property type="match status" value="1"/>
</dbReference>
<evidence type="ECO:0000259" key="8">
    <source>
        <dbReference type="PROSITE" id="PS51918"/>
    </source>
</evidence>
<dbReference type="InterPro" id="IPR006638">
    <property type="entry name" value="Elp3/MiaA/NifB-like_rSAM"/>
</dbReference>
<evidence type="ECO:0000256" key="2">
    <source>
        <dbReference type="ARBA" id="ARBA00022485"/>
    </source>
</evidence>
<dbReference type="SFLD" id="SFLDG01067">
    <property type="entry name" value="SPASM/twitch_domain_containing"/>
    <property type="match status" value="1"/>
</dbReference>
<evidence type="ECO:0000313" key="9">
    <source>
        <dbReference type="EMBL" id="KAK8887499.1"/>
    </source>
</evidence>
<comment type="cofactor">
    <cofactor evidence="1">
        <name>[4Fe-4S] cluster</name>
        <dbReference type="ChEBI" id="CHEBI:49883"/>
    </cofactor>
</comment>
<dbReference type="SFLD" id="SFLDS00029">
    <property type="entry name" value="Radical_SAM"/>
    <property type="match status" value="1"/>
</dbReference>
<keyword evidence="6" id="KW-0411">Iron-sulfur</keyword>
<dbReference type="InterPro" id="IPR007197">
    <property type="entry name" value="rSAM"/>
</dbReference>
<keyword evidence="5" id="KW-0408">Iron</keyword>
<comment type="caution">
    <text evidence="9">The sequence shown here is derived from an EMBL/GenBank/DDBJ whole genome shotgun (WGS) entry which is preliminary data.</text>
</comment>
<dbReference type="Proteomes" id="UP001470230">
    <property type="component" value="Unassembled WGS sequence"/>
</dbReference>
<dbReference type="Gene3D" id="3.20.20.70">
    <property type="entry name" value="Aldolase class I"/>
    <property type="match status" value="1"/>
</dbReference>
<keyword evidence="10" id="KW-1185">Reference proteome</keyword>
<gene>
    <name evidence="9" type="ORF">M9Y10_038547</name>
</gene>
<dbReference type="InterPro" id="IPR058240">
    <property type="entry name" value="rSAM_sf"/>
</dbReference>
<dbReference type="SUPFAM" id="SSF102114">
    <property type="entry name" value="Radical SAM enzymes"/>
    <property type="match status" value="1"/>
</dbReference>
<evidence type="ECO:0000256" key="6">
    <source>
        <dbReference type="ARBA" id="ARBA00023014"/>
    </source>
</evidence>
<accession>A0ABR2K8X0</accession>
<dbReference type="SMART" id="SM00729">
    <property type="entry name" value="Elp3"/>
    <property type="match status" value="1"/>
</dbReference>
<evidence type="ECO:0000256" key="7">
    <source>
        <dbReference type="ARBA" id="ARBA00023118"/>
    </source>
</evidence>
<dbReference type="CDD" id="cd01335">
    <property type="entry name" value="Radical_SAM"/>
    <property type="match status" value="1"/>
</dbReference>
<organism evidence="9 10">
    <name type="scientific">Tritrichomonas musculus</name>
    <dbReference type="NCBI Taxonomy" id="1915356"/>
    <lineage>
        <taxon>Eukaryota</taxon>
        <taxon>Metamonada</taxon>
        <taxon>Parabasalia</taxon>
        <taxon>Tritrichomonadida</taxon>
        <taxon>Tritrichomonadidae</taxon>
        <taxon>Tritrichomonas</taxon>
    </lineage>
</organism>
<reference evidence="9 10" key="1">
    <citation type="submission" date="2024-04" db="EMBL/GenBank/DDBJ databases">
        <title>Tritrichomonas musculus Genome.</title>
        <authorList>
            <person name="Alves-Ferreira E."/>
            <person name="Grigg M."/>
            <person name="Lorenzi H."/>
            <person name="Galac M."/>
        </authorList>
    </citation>
    <scope>NUCLEOTIDE SEQUENCE [LARGE SCALE GENOMIC DNA]</scope>
    <source>
        <strain evidence="9 10">EAF2021</strain>
    </source>
</reference>
<proteinExistence type="predicted"/>